<organism evidence="2">
    <name type="scientific">Oryza brachyantha</name>
    <name type="common">malo sina</name>
    <dbReference type="NCBI Taxonomy" id="4533"/>
    <lineage>
        <taxon>Eukaryota</taxon>
        <taxon>Viridiplantae</taxon>
        <taxon>Streptophyta</taxon>
        <taxon>Embryophyta</taxon>
        <taxon>Tracheophyta</taxon>
        <taxon>Spermatophyta</taxon>
        <taxon>Magnoliopsida</taxon>
        <taxon>Liliopsida</taxon>
        <taxon>Poales</taxon>
        <taxon>Poaceae</taxon>
        <taxon>BOP clade</taxon>
        <taxon>Oryzoideae</taxon>
        <taxon>Oryzeae</taxon>
        <taxon>Oryzinae</taxon>
        <taxon>Oryza</taxon>
    </lineage>
</organism>
<evidence type="ECO:0000313" key="2">
    <source>
        <dbReference type="EnsemblPlants" id="OB12G13550.1"/>
    </source>
</evidence>
<protein>
    <submittedName>
        <fullName evidence="2">Uncharacterized protein</fullName>
    </submittedName>
</protein>
<evidence type="ECO:0000313" key="3">
    <source>
        <dbReference type="Proteomes" id="UP000006038"/>
    </source>
</evidence>
<evidence type="ECO:0000256" key="1">
    <source>
        <dbReference type="SAM" id="Phobius"/>
    </source>
</evidence>
<dbReference type="EnsemblPlants" id="OB12G13550.1">
    <property type="protein sequence ID" value="OB12G13550.1"/>
    <property type="gene ID" value="OB12G13550"/>
</dbReference>
<reference evidence="2" key="1">
    <citation type="journal article" date="2013" name="Nat. Commun.">
        <title>Whole-genome sequencing of Oryza brachyantha reveals mechanisms underlying Oryza genome evolution.</title>
        <authorList>
            <person name="Chen J."/>
            <person name="Huang Q."/>
            <person name="Gao D."/>
            <person name="Wang J."/>
            <person name="Lang Y."/>
            <person name="Liu T."/>
            <person name="Li B."/>
            <person name="Bai Z."/>
            <person name="Luis Goicoechea J."/>
            <person name="Liang C."/>
            <person name="Chen C."/>
            <person name="Zhang W."/>
            <person name="Sun S."/>
            <person name="Liao Y."/>
            <person name="Zhang X."/>
            <person name="Yang L."/>
            <person name="Song C."/>
            <person name="Wang M."/>
            <person name="Shi J."/>
            <person name="Liu G."/>
            <person name="Liu J."/>
            <person name="Zhou H."/>
            <person name="Zhou W."/>
            <person name="Yu Q."/>
            <person name="An N."/>
            <person name="Chen Y."/>
            <person name="Cai Q."/>
            <person name="Wang B."/>
            <person name="Liu B."/>
            <person name="Min J."/>
            <person name="Huang Y."/>
            <person name="Wu H."/>
            <person name="Li Z."/>
            <person name="Zhang Y."/>
            <person name="Yin Y."/>
            <person name="Song W."/>
            <person name="Jiang J."/>
            <person name="Jackson S.A."/>
            <person name="Wing R.A."/>
            <person name="Wang J."/>
            <person name="Chen M."/>
        </authorList>
    </citation>
    <scope>NUCLEOTIDE SEQUENCE [LARGE SCALE GENOMIC DNA]</scope>
    <source>
        <strain evidence="2">cv. IRGC 101232</strain>
    </source>
</reference>
<dbReference type="Proteomes" id="UP000006038">
    <property type="component" value="Chromosome 12"/>
</dbReference>
<keyword evidence="1" id="KW-0812">Transmembrane</keyword>
<sequence length="76" mass="8734">MCLLFQVCAQYVTIFISSHFFILHIFHTLQVCGNASYKTMTIYVSMHLEGTRAMAVVHLFFFFVVLISECTVTCET</sequence>
<name>J3NBJ7_ORYBR</name>
<dbReference type="Gramene" id="OB12G13550.1">
    <property type="protein sequence ID" value="OB12G13550.1"/>
    <property type="gene ID" value="OB12G13550"/>
</dbReference>
<feature type="transmembrane region" description="Helical" evidence="1">
    <location>
        <begin position="12"/>
        <end position="29"/>
    </location>
</feature>
<proteinExistence type="predicted"/>
<feature type="transmembrane region" description="Helical" evidence="1">
    <location>
        <begin position="50"/>
        <end position="68"/>
    </location>
</feature>
<dbReference type="AlphaFoldDB" id="J3NBJ7"/>
<dbReference type="HOGENOM" id="CLU_2658451_0_0_1"/>
<reference evidence="2" key="2">
    <citation type="submission" date="2013-04" db="UniProtKB">
        <authorList>
            <consortium name="EnsemblPlants"/>
        </authorList>
    </citation>
    <scope>IDENTIFICATION</scope>
</reference>
<keyword evidence="3" id="KW-1185">Reference proteome</keyword>
<keyword evidence="1" id="KW-0472">Membrane</keyword>
<keyword evidence="1" id="KW-1133">Transmembrane helix</keyword>
<accession>J3NBJ7</accession>